<proteinExistence type="predicted"/>
<dbReference type="InterPro" id="IPR036188">
    <property type="entry name" value="FAD/NAD-bd_sf"/>
</dbReference>
<dbReference type="PANTHER" id="PTHR16128">
    <property type="entry name" value="FAD/NAD(P)-BINDING OXIDOREDUCTASE FAMILY PROTEIN"/>
    <property type="match status" value="1"/>
</dbReference>
<comment type="caution">
    <text evidence="2">The sequence shown here is derived from an EMBL/GenBank/DDBJ whole genome shotgun (WGS) entry which is preliminary data.</text>
</comment>
<dbReference type="EMBL" id="JAJNDB010000003">
    <property type="protein sequence ID" value="MCD2194860.1"/>
    <property type="molecule type" value="Genomic_DNA"/>
</dbReference>
<evidence type="ECO:0000313" key="2">
    <source>
        <dbReference type="EMBL" id="MCD2194860.1"/>
    </source>
</evidence>
<evidence type="ECO:0000313" key="3">
    <source>
        <dbReference type="Proteomes" id="UP001199469"/>
    </source>
</evidence>
<accession>A0ABS8P9B3</accession>
<dbReference type="Pfam" id="PF01593">
    <property type="entry name" value="Amino_oxidase"/>
    <property type="match status" value="1"/>
</dbReference>
<dbReference type="Pfam" id="PF13450">
    <property type="entry name" value="NAD_binding_8"/>
    <property type="match status" value="1"/>
</dbReference>
<keyword evidence="3" id="KW-1185">Reference proteome</keyword>
<sequence length="354" mass="37341">MDRAGAGDLSGMVAASGYSDAPHRTHVLVVGAGISGLACARELTAADVPVRVLERAGRPGGRMASPPLPRDAEGARPVDLGAAYFTVAGAGEPAADEFAALVGSWQDRGLARPWTDTLQARGRDGVWEPRPGPQRWAAPGGLRSLVADLAEGLTVETRRTVGSVTPGPAVDGEAARAVVLAMPDPQAARLVGPPLRSAEVLAGREWDPVISVALGYDERCWDRDFTALFVNSHPDLSLIADDGSRRGDGAPVLVAHTTGDAARRHLDDPDAVVPTVIDAVTSLLELDRRPRWSHAHRWTYASPAAPHETGEDAPFHLDDDLVAVVGDAWGRPRVETAWRSGTLLGRALARRVSG</sequence>
<protein>
    <submittedName>
        <fullName evidence="2">FAD-dependent oxidoreductase</fullName>
    </submittedName>
</protein>
<feature type="domain" description="Amine oxidase" evidence="1">
    <location>
        <begin position="136"/>
        <end position="342"/>
    </location>
</feature>
<dbReference type="Proteomes" id="UP001199469">
    <property type="component" value="Unassembled WGS sequence"/>
</dbReference>
<dbReference type="SUPFAM" id="SSF51905">
    <property type="entry name" value="FAD/NAD(P)-binding domain"/>
    <property type="match status" value="1"/>
</dbReference>
<dbReference type="PANTHER" id="PTHR16128:SF5">
    <property type="entry name" value="FAD_NAD(P)-BINDING OXIDOREDUCTASE FAMILY PROTEIN"/>
    <property type="match status" value="1"/>
</dbReference>
<dbReference type="RefSeq" id="WP_230735375.1">
    <property type="nucleotide sequence ID" value="NZ_JAJNDB010000003.1"/>
</dbReference>
<name>A0ABS8P9B3_9PSEU</name>
<dbReference type="Gene3D" id="3.50.50.60">
    <property type="entry name" value="FAD/NAD(P)-binding domain"/>
    <property type="match status" value="1"/>
</dbReference>
<evidence type="ECO:0000259" key="1">
    <source>
        <dbReference type="Pfam" id="PF01593"/>
    </source>
</evidence>
<organism evidence="2 3">
    <name type="scientific">Actinomycetospora endophytica</name>
    <dbReference type="NCBI Taxonomy" id="2291215"/>
    <lineage>
        <taxon>Bacteria</taxon>
        <taxon>Bacillati</taxon>
        <taxon>Actinomycetota</taxon>
        <taxon>Actinomycetes</taxon>
        <taxon>Pseudonocardiales</taxon>
        <taxon>Pseudonocardiaceae</taxon>
        <taxon>Actinomycetospora</taxon>
    </lineage>
</organism>
<dbReference type="Gene3D" id="3.90.660.10">
    <property type="match status" value="1"/>
</dbReference>
<dbReference type="InterPro" id="IPR002937">
    <property type="entry name" value="Amino_oxidase"/>
</dbReference>
<reference evidence="2 3" key="1">
    <citation type="submission" date="2021-11" db="EMBL/GenBank/DDBJ databases">
        <title>Draft genome sequence of Actinomycetospora sp. SF1 isolated from the rhizosphere soil.</title>
        <authorList>
            <person name="Duangmal K."/>
            <person name="Chantavorakit T."/>
        </authorList>
    </citation>
    <scope>NUCLEOTIDE SEQUENCE [LARGE SCALE GENOMIC DNA]</scope>
    <source>
        <strain evidence="2 3">TBRC 5722</strain>
    </source>
</reference>
<gene>
    <name evidence="2" type="ORF">LQ327_15925</name>
</gene>